<feature type="region of interest" description="Disordered" evidence="11">
    <location>
        <begin position="400"/>
        <end position="433"/>
    </location>
</feature>
<dbReference type="SUPFAM" id="SSF81321">
    <property type="entry name" value="Family A G protein-coupled receptor-like"/>
    <property type="match status" value="1"/>
</dbReference>
<feature type="region of interest" description="Disordered" evidence="11">
    <location>
        <begin position="1"/>
        <end position="27"/>
    </location>
</feature>
<evidence type="ECO:0000313" key="14">
    <source>
        <dbReference type="EMBL" id="CAG9561522.1"/>
    </source>
</evidence>
<organism evidence="14 15">
    <name type="scientific">Danaus chrysippus</name>
    <name type="common">African queen</name>
    <dbReference type="NCBI Taxonomy" id="151541"/>
    <lineage>
        <taxon>Eukaryota</taxon>
        <taxon>Metazoa</taxon>
        <taxon>Ecdysozoa</taxon>
        <taxon>Arthropoda</taxon>
        <taxon>Hexapoda</taxon>
        <taxon>Insecta</taxon>
        <taxon>Pterygota</taxon>
        <taxon>Neoptera</taxon>
        <taxon>Endopterygota</taxon>
        <taxon>Lepidoptera</taxon>
        <taxon>Glossata</taxon>
        <taxon>Ditrysia</taxon>
        <taxon>Papilionoidea</taxon>
        <taxon>Nymphalidae</taxon>
        <taxon>Danainae</taxon>
        <taxon>Danaini</taxon>
        <taxon>Danaina</taxon>
        <taxon>Danaus</taxon>
        <taxon>Anosia</taxon>
    </lineage>
</organism>
<evidence type="ECO:0000256" key="12">
    <source>
        <dbReference type="SAM" id="Phobius"/>
    </source>
</evidence>
<keyword evidence="8 10" id="KW-0675">Receptor</keyword>
<evidence type="ECO:0000256" key="9">
    <source>
        <dbReference type="ARBA" id="ARBA00023224"/>
    </source>
</evidence>
<feature type="transmembrane region" description="Helical" evidence="12">
    <location>
        <begin position="172"/>
        <end position="194"/>
    </location>
</feature>
<dbReference type="InterPro" id="IPR017452">
    <property type="entry name" value="GPCR_Rhodpsn_7TM"/>
</dbReference>
<feature type="transmembrane region" description="Helical" evidence="12">
    <location>
        <begin position="214"/>
        <end position="237"/>
    </location>
</feature>
<dbReference type="InterPro" id="IPR050569">
    <property type="entry name" value="TAAR"/>
</dbReference>
<dbReference type="Gene3D" id="1.20.1070.10">
    <property type="entry name" value="Rhodopsin 7-helix transmembrane proteins"/>
    <property type="match status" value="1"/>
</dbReference>
<evidence type="ECO:0000256" key="5">
    <source>
        <dbReference type="ARBA" id="ARBA00022989"/>
    </source>
</evidence>
<proteinExistence type="inferred from homology"/>
<dbReference type="Proteomes" id="UP000789524">
    <property type="component" value="Unassembled WGS sequence"/>
</dbReference>
<protein>
    <submittedName>
        <fullName evidence="14">(African queen) hypothetical protein</fullName>
    </submittedName>
</protein>
<dbReference type="AlphaFoldDB" id="A0A8J2QF74"/>
<feature type="transmembrane region" description="Helical" evidence="12">
    <location>
        <begin position="56"/>
        <end position="83"/>
    </location>
</feature>
<evidence type="ECO:0000256" key="3">
    <source>
        <dbReference type="ARBA" id="ARBA00022475"/>
    </source>
</evidence>
<evidence type="ECO:0000256" key="8">
    <source>
        <dbReference type="ARBA" id="ARBA00023170"/>
    </source>
</evidence>
<feature type="transmembrane region" description="Helical" evidence="12">
    <location>
        <begin position="95"/>
        <end position="118"/>
    </location>
</feature>
<evidence type="ECO:0000256" key="1">
    <source>
        <dbReference type="ARBA" id="ARBA00004651"/>
    </source>
</evidence>
<dbReference type="GO" id="GO:0004930">
    <property type="term" value="F:G protein-coupled receptor activity"/>
    <property type="evidence" value="ECO:0007669"/>
    <property type="project" value="UniProtKB-KW"/>
</dbReference>
<dbReference type="GO" id="GO:0005886">
    <property type="term" value="C:plasma membrane"/>
    <property type="evidence" value="ECO:0007669"/>
    <property type="project" value="UniProtKB-SubCell"/>
</dbReference>
<keyword evidence="4 10" id="KW-0812">Transmembrane</keyword>
<evidence type="ECO:0000313" key="15">
    <source>
        <dbReference type="Proteomes" id="UP000789524"/>
    </source>
</evidence>
<dbReference type="PANTHER" id="PTHR24249">
    <property type="entry name" value="HISTAMINE RECEPTOR-RELATED G-PROTEIN COUPLED RECEPTOR"/>
    <property type="match status" value="1"/>
</dbReference>
<sequence length="433" mass="48023">MINRDSTVPTSKTTSSQGEGGSLATTTSDGMDLVVANDSEEWWNATEPSGPDLYNFWAWSIVDGGLMVLIISGNTLTVLAVTMSRRLSSLVSNQFVLNLAVSDLMVGLTLPYHLVFYLDDDFGKIKWSCLMRFILIILACLASIYNIIAIAVDRYIAIVHPLHYSRYMTKLVTRLLMSTTWTVAVCISCIPMFWNDWHSGVSCEMNVVVPKKYTTSILAPMFSLIWMVMFVLYWRIWREATCHARRMRANTCCPSSANDWKSIQVVLLVLGSFSICWMPFVVVSCAQTLPIVGLHNPIVYRLTSSLAMSNSGINPIIYAWKNAGFRAAFSKLLRCKRPDTSEYRGSPAPERKRGSVALREGSITRSTPGGVSTSGGGRPARLIYVERESDTARCRIIENAGYIDSERGDSNPSYAPDGPTPVHKPGTRPPDVV</sequence>
<keyword evidence="7 12" id="KW-0472">Membrane</keyword>
<gene>
    <name evidence="14" type="ORF">DCHRY22_LOCUS3015</name>
</gene>
<name>A0A8J2QF74_9NEOP</name>
<evidence type="ECO:0000256" key="11">
    <source>
        <dbReference type="SAM" id="MobiDB-lite"/>
    </source>
</evidence>
<accession>A0A8J2QF74</accession>
<evidence type="ECO:0000256" key="6">
    <source>
        <dbReference type="ARBA" id="ARBA00023040"/>
    </source>
</evidence>
<dbReference type="PROSITE" id="PS00237">
    <property type="entry name" value="G_PROTEIN_RECEP_F1_1"/>
    <property type="match status" value="1"/>
</dbReference>
<keyword evidence="15" id="KW-1185">Reference proteome</keyword>
<dbReference type="EMBL" id="CAKASE010000046">
    <property type="protein sequence ID" value="CAG9561522.1"/>
    <property type="molecule type" value="Genomic_DNA"/>
</dbReference>
<feature type="domain" description="G-protein coupled receptors family 1 profile" evidence="13">
    <location>
        <begin position="73"/>
        <end position="318"/>
    </location>
</feature>
<keyword evidence="3" id="KW-1003">Cell membrane</keyword>
<keyword evidence="5 12" id="KW-1133">Transmembrane helix</keyword>
<evidence type="ECO:0000259" key="13">
    <source>
        <dbReference type="PROSITE" id="PS50262"/>
    </source>
</evidence>
<evidence type="ECO:0000256" key="7">
    <source>
        <dbReference type="ARBA" id="ARBA00023136"/>
    </source>
</evidence>
<dbReference type="Pfam" id="PF00001">
    <property type="entry name" value="7tm_1"/>
    <property type="match status" value="1"/>
</dbReference>
<feature type="transmembrane region" description="Helical" evidence="12">
    <location>
        <begin position="130"/>
        <end position="152"/>
    </location>
</feature>
<dbReference type="PRINTS" id="PR00237">
    <property type="entry name" value="GPCRRHODOPSN"/>
</dbReference>
<evidence type="ECO:0000256" key="2">
    <source>
        <dbReference type="ARBA" id="ARBA00010663"/>
    </source>
</evidence>
<feature type="transmembrane region" description="Helical" evidence="12">
    <location>
        <begin position="265"/>
        <end position="283"/>
    </location>
</feature>
<keyword evidence="9 10" id="KW-0807">Transducer</keyword>
<feature type="region of interest" description="Disordered" evidence="11">
    <location>
        <begin position="339"/>
        <end position="380"/>
    </location>
</feature>
<dbReference type="PROSITE" id="PS50262">
    <property type="entry name" value="G_PROTEIN_RECEP_F1_2"/>
    <property type="match status" value="1"/>
</dbReference>
<dbReference type="InterPro" id="IPR000276">
    <property type="entry name" value="GPCR_Rhodpsn"/>
</dbReference>
<dbReference type="PANTHER" id="PTHR24249:SF414">
    <property type="entry name" value="LP14436P"/>
    <property type="match status" value="1"/>
</dbReference>
<comment type="subcellular location">
    <subcellularLocation>
        <location evidence="1">Cell membrane</location>
        <topology evidence="1">Multi-pass membrane protein</topology>
    </subcellularLocation>
</comment>
<keyword evidence="6 10" id="KW-0297">G-protein coupled receptor</keyword>
<dbReference type="OrthoDB" id="10042731at2759"/>
<dbReference type="CDD" id="cd00637">
    <property type="entry name" value="7tm_classA_rhodopsin-like"/>
    <property type="match status" value="1"/>
</dbReference>
<evidence type="ECO:0000256" key="4">
    <source>
        <dbReference type="ARBA" id="ARBA00022692"/>
    </source>
</evidence>
<comment type="similarity">
    <text evidence="2 10">Belongs to the G-protein coupled receptor 1 family.</text>
</comment>
<evidence type="ECO:0000256" key="10">
    <source>
        <dbReference type="RuleBase" id="RU000688"/>
    </source>
</evidence>
<reference evidence="14" key="1">
    <citation type="submission" date="2021-09" db="EMBL/GenBank/DDBJ databases">
        <authorList>
            <person name="Martin H S."/>
        </authorList>
    </citation>
    <scope>NUCLEOTIDE SEQUENCE</scope>
</reference>
<comment type="caution">
    <text evidence="14">The sequence shown here is derived from an EMBL/GenBank/DDBJ whole genome shotgun (WGS) entry which is preliminary data.</text>
</comment>